<gene>
    <name evidence="1" type="ORF">EDC90_1004166</name>
</gene>
<evidence type="ECO:0000313" key="2">
    <source>
        <dbReference type="Proteomes" id="UP000295097"/>
    </source>
</evidence>
<reference evidence="1 2" key="1">
    <citation type="submission" date="2019-03" db="EMBL/GenBank/DDBJ databases">
        <title>Freshwater and sediment microbial communities from various areas in North America, analyzing microbe dynamics in response to fracking.</title>
        <authorList>
            <person name="Lamendella R."/>
        </authorList>
    </citation>
    <scope>NUCLEOTIDE SEQUENCE [LARGE SCALE GENOMIC DNA]</scope>
    <source>
        <strain evidence="1 2">175.2</strain>
    </source>
</reference>
<sequence>MSSHEAFQDAERAFFELISSGFVVTDLPLPSACGLAPLSIRPKWPDKPFTLTNGPSHALFRQILSDGGKRDYPLAPLEPDYGPRQCIVIAATPAPP</sequence>
<proteinExistence type="predicted"/>
<organism evidence="1 2">
    <name type="scientific">Martelella mediterranea</name>
    <dbReference type="NCBI Taxonomy" id="293089"/>
    <lineage>
        <taxon>Bacteria</taxon>
        <taxon>Pseudomonadati</taxon>
        <taxon>Pseudomonadota</taxon>
        <taxon>Alphaproteobacteria</taxon>
        <taxon>Hyphomicrobiales</taxon>
        <taxon>Aurantimonadaceae</taxon>
        <taxon>Martelella</taxon>
    </lineage>
</organism>
<dbReference type="EMBL" id="SMAR01000004">
    <property type="protein sequence ID" value="TCT42864.1"/>
    <property type="molecule type" value="Genomic_DNA"/>
</dbReference>
<keyword evidence="2" id="KW-1185">Reference proteome</keyword>
<evidence type="ECO:0000313" key="1">
    <source>
        <dbReference type="EMBL" id="TCT42864.1"/>
    </source>
</evidence>
<dbReference type="AlphaFoldDB" id="A0A4V2V4U8"/>
<comment type="caution">
    <text evidence="1">The sequence shown here is derived from an EMBL/GenBank/DDBJ whole genome shotgun (WGS) entry which is preliminary data.</text>
</comment>
<name>A0A4V2V4U8_9HYPH</name>
<dbReference type="Proteomes" id="UP000295097">
    <property type="component" value="Unassembled WGS sequence"/>
</dbReference>
<protein>
    <submittedName>
        <fullName evidence="1">Uncharacterized protein</fullName>
    </submittedName>
</protein>
<accession>A0A4V2V4U8</accession>